<gene>
    <name evidence="2" type="ORF">HHI36_002217</name>
</gene>
<dbReference type="AlphaFoldDB" id="A0ABD2PAK1"/>
<keyword evidence="1" id="KW-1133">Transmembrane helix</keyword>
<comment type="caution">
    <text evidence="2">The sequence shown here is derived from an EMBL/GenBank/DDBJ whole genome shotgun (WGS) entry which is preliminary data.</text>
</comment>
<organism evidence="2 3">
    <name type="scientific">Cryptolaemus montrouzieri</name>
    <dbReference type="NCBI Taxonomy" id="559131"/>
    <lineage>
        <taxon>Eukaryota</taxon>
        <taxon>Metazoa</taxon>
        <taxon>Ecdysozoa</taxon>
        <taxon>Arthropoda</taxon>
        <taxon>Hexapoda</taxon>
        <taxon>Insecta</taxon>
        <taxon>Pterygota</taxon>
        <taxon>Neoptera</taxon>
        <taxon>Endopterygota</taxon>
        <taxon>Coleoptera</taxon>
        <taxon>Polyphaga</taxon>
        <taxon>Cucujiformia</taxon>
        <taxon>Coccinelloidea</taxon>
        <taxon>Coccinellidae</taxon>
        <taxon>Scymninae</taxon>
        <taxon>Scymnini</taxon>
        <taxon>Cryptolaemus</taxon>
    </lineage>
</organism>
<dbReference type="Proteomes" id="UP001516400">
    <property type="component" value="Unassembled WGS sequence"/>
</dbReference>
<dbReference type="EMBL" id="JABFTP020000185">
    <property type="protein sequence ID" value="KAL3287753.1"/>
    <property type="molecule type" value="Genomic_DNA"/>
</dbReference>
<evidence type="ECO:0000313" key="2">
    <source>
        <dbReference type="EMBL" id="KAL3287753.1"/>
    </source>
</evidence>
<reference evidence="2 3" key="1">
    <citation type="journal article" date="2021" name="BMC Biol.">
        <title>Horizontally acquired antibacterial genes associated with adaptive radiation of ladybird beetles.</title>
        <authorList>
            <person name="Li H.S."/>
            <person name="Tang X.F."/>
            <person name="Huang Y.H."/>
            <person name="Xu Z.Y."/>
            <person name="Chen M.L."/>
            <person name="Du X.Y."/>
            <person name="Qiu B.Y."/>
            <person name="Chen P.T."/>
            <person name="Zhang W."/>
            <person name="Slipinski A."/>
            <person name="Escalona H.E."/>
            <person name="Waterhouse R.M."/>
            <person name="Zwick A."/>
            <person name="Pang H."/>
        </authorList>
    </citation>
    <scope>NUCLEOTIDE SEQUENCE [LARGE SCALE GENOMIC DNA]</scope>
    <source>
        <strain evidence="2">SYSU2018</strain>
    </source>
</reference>
<feature type="transmembrane region" description="Helical" evidence="1">
    <location>
        <begin position="63"/>
        <end position="84"/>
    </location>
</feature>
<evidence type="ECO:0000313" key="3">
    <source>
        <dbReference type="Proteomes" id="UP001516400"/>
    </source>
</evidence>
<keyword evidence="1" id="KW-0472">Membrane</keyword>
<name>A0ABD2PAK1_9CUCU</name>
<keyword evidence="1" id="KW-0812">Transmembrane</keyword>
<accession>A0ABD2PAK1</accession>
<keyword evidence="3" id="KW-1185">Reference proteome</keyword>
<protein>
    <submittedName>
        <fullName evidence="2">Uncharacterized protein</fullName>
    </submittedName>
</protein>
<proteinExistence type="predicted"/>
<evidence type="ECO:0000256" key="1">
    <source>
        <dbReference type="SAM" id="Phobius"/>
    </source>
</evidence>
<sequence length="225" mass="24454">MKELFMCTFFPKNSGLGEGKAGIVCVATVLWFANEGDLLLTDWVRSVVGSIFTLDSTSTKGEFLLSIGSGGLTLIFTMIIISLIENLSVPSSKLIKDLLCFRKSINKIRGNGSSCMTRASIQEDVLCICKLRSTAPSTGTFLPPAAVKLHGAWLYFIPIGAALDTMFCLKPVSSIAITFSPLTLTYIVKIFPDKREASLAERTTLGPMGGVLLRFPEVRQVAYKQ</sequence>